<dbReference type="Pfam" id="PF00149">
    <property type="entry name" value="Metallophos"/>
    <property type="match status" value="1"/>
</dbReference>
<comment type="similarity">
    <text evidence="5">Belongs to the lariat debranching enzyme family.</text>
</comment>
<keyword evidence="15" id="KW-1185">Reference proteome</keyword>
<keyword evidence="7" id="KW-0479">Metal-binding</keyword>
<evidence type="ECO:0000256" key="7">
    <source>
        <dbReference type="ARBA" id="ARBA00022723"/>
    </source>
</evidence>
<dbReference type="GO" id="GO:0008419">
    <property type="term" value="F:RNA lariat debranching enzyme activity"/>
    <property type="evidence" value="ECO:0007669"/>
    <property type="project" value="TreeGrafter"/>
</dbReference>
<comment type="cofactor">
    <cofactor evidence="1">
        <name>Mn(2+)</name>
        <dbReference type="ChEBI" id="CHEBI:29035"/>
    </cofactor>
</comment>
<dbReference type="OrthoDB" id="407609at2759"/>
<dbReference type="InterPro" id="IPR004843">
    <property type="entry name" value="Calcineurin-like_PHP"/>
</dbReference>
<comment type="subcellular location">
    <subcellularLocation>
        <location evidence="4">Nucleus</location>
    </subcellularLocation>
</comment>
<keyword evidence="10" id="KW-0408">Iron</keyword>
<dbReference type="PANTHER" id="PTHR12849">
    <property type="entry name" value="RNA LARIAT DEBRANCHING ENZYME"/>
    <property type="match status" value="1"/>
</dbReference>
<dbReference type="InterPro" id="IPR007708">
    <property type="entry name" value="DBR1_C"/>
</dbReference>
<evidence type="ECO:0000256" key="2">
    <source>
        <dbReference type="ARBA" id="ARBA00001947"/>
    </source>
</evidence>
<keyword evidence="11" id="KW-0464">Manganese</keyword>
<comment type="caution">
    <text evidence="14">The sequence shown here is derived from an EMBL/GenBank/DDBJ whole genome shotgun (WGS) entry which is preliminary data.</text>
</comment>
<dbReference type="EMBL" id="PQFF01000210">
    <property type="protein sequence ID" value="RHZ74087.1"/>
    <property type="molecule type" value="Genomic_DNA"/>
</dbReference>
<keyword evidence="6" id="KW-0507">mRNA processing</keyword>
<dbReference type="Pfam" id="PF05011">
    <property type="entry name" value="DBR1"/>
    <property type="match status" value="1"/>
</dbReference>
<dbReference type="InterPro" id="IPR029052">
    <property type="entry name" value="Metallo-depent_PP-like"/>
</dbReference>
<evidence type="ECO:0000313" key="15">
    <source>
        <dbReference type="Proteomes" id="UP000266861"/>
    </source>
</evidence>
<evidence type="ECO:0000256" key="1">
    <source>
        <dbReference type="ARBA" id="ARBA00001936"/>
    </source>
</evidence>
<dbReference type="Proteomes" id="UP000266861">
    <property type="component" value="Unassembled WGS sequence"/>
</dbReference>
<protein>
    <recommendedName>
        <fullName evidence="13">Lariat debranching enzyme C-terminal domain-containing protein</fullName>
    </recommendedName>
</protein>
<evidence type="ECO:0000256" key="5">
    <source>
        <dbReference type="ARBA" id="ARBA00006045"/>
    </source>
</evidence>
<dbReference type="SUPFAM" id="SSF56300">
    <property type="entry name" value="Metallo-dependent phosphatases"/>
    <property type="match status" value="1"/>
</dbReference>
<accession>A0A397IGX0</accession>
<dbReference type="Gene3D" id="3.60.21.10">
    <property type="match status" value="1"/>
</dbReference>
<keyword evidence="9" id="KW-0862">Zinc</keyword>
<dbReference type="GO" id="GO:0005634">
    <property type="term" value="C:nucleus"/>
    <property type="evidence" value="ECO:0007669"/>
    <property type="project" value="UniProtKB-SubCell"/>
</dbReference>
<dbReference type="AlphaFoldDB" id="A0A397IGX0"/>
<name>A0A397IGX0_9GLOM</name>
<evidence type="ECO:0000259" key="13">
    <source>
        <dbReference type="SMART" id="SM01124"/>
    </source>
</evidence>
<feature type="domain" description="Lariat debranching enzyme C-terminal" evidence="13">
    <location>
        <begin position="299"/>
        <end position="439"/>
    </location>
</feature>
<evidence type="ECO:0000256" key="6">
    <source>
        <dbReference type="ARBA" id="ARBA00022664"/>
    </source>
</evidence>
<evidence type="ECO:0000256" key="4">
    <source>
        <dbReference type="ARBA" id="ARBA00004123"/>
    </source>
</evidence>
<evidence type="ECO:0000256" key="10">
    <source>
        <dbReference type="ARBA" id="ARBA00023004"/>
    </source>
</evidence>
<evidence type="ECO:0000256" key="3">
    <source>
        <dbReference type="ARBA" id="ARBA00001954"/>
    </source>
</evidence>
<dbReference type="SMART" id="SM01124">
    <property type="entry name" value="DBR1"/>
    <property type="match status" value="1"/>
</dbReference>
<dbReference type="InterPro" id="IPR041816">
    <property type="entry name" value="Dbr1_N"/>
</dbReference>
<proteinExistence type="inferred from homology"/>
<comment type="cofactor">
    <cofactor evidence="2">
        <name>Zn(2+)</name>
        <dbReference type="ChEBI" id="CHEBI:29105"/>
    </cofactor>
</comment>
<evidence type="ECO:0000256" key="11">
    <source>
        <dbReference type="ARBA" id="ARBA00023211"/>
    </source>
</evidence>
<sequence>MLSSIRNLSKSTFNYRNRINRNMKIAIEGCCHNTLEVIYQTIDYIEKQKKIKIDLLLICGDFQSIRNSADLDSLNVPQKYRTLGNFHKYYSGELKAHCPTLFIGGNHEASNYLWELYHGGWVCDNIYYLGCAGVVNFGGLRIGGLGGIYNDRDYYTGHHEKMPYSQQTIRSIYHLKQYDVVKLMQIKKPLDIFMSHDWPLGITSHGDEKELLRIKPFFKNDILTNKLGSPPGEKLLSKLKPKFWFSAHLHVKFTAVVYHDDSEDKSNSVKTLSIYENPDEISMESNESENEKDPVMLGDDKIDDKIDDVSFTQFLALDKCLPGRDFLQILDFPEANGSPEFNYDEEWLAITRATHDFLSLQYKELPIPCEEEISERIKKERQWVLENISDFHIPKNFQPTAPSDSSLSSEQKFKYDLRQPFLNPQTIAFTNMLKIENKINPDGQTIVVED</sequence>
<dbReference type="PANTHER" id="PTHR12849:SF0">
    <property type="entry name" value="LARIAT DEBRANCHING ENZYME"/>
    <property type="match status" value="1"/>
</dbReference>
<keyword evidence="12" id="KW-0539">Nucleus</keyword>
<dbReference type="GO" id="GO:0046872">
    <property type="term" value="F:metal ion binding"/>
    <property type="evidence" value="ECO:0007669"/>
    <property type="project" value="UniProtKB-KW"/>
</dbReference>
<keyword evidence="8" id="KW-0378">Hydrolase</keyword>
<organism evidence="14 15">
    <name type="scientific">Diversispora epigaea</name>
    <dbReference type="NCBI Taxonomy" id="1348612"/>
    <lineage>
        <taxon>Eukaryota</taxon>
        <taxon>Fungi</taxon>
        <taxon>Fungi incertae sedis</taxon>
        <taxon>Mucoromycota</taxon>
        <taxon>Glomeromycotina</taxon>
        <taxon>Glomeromycetes</taxon>
        <taxon>Diversisporales</taxon>
        <taxon>Diversisporaceae</taxon>
        <taxon>Diversispora</taxon>
    </lineage>
</organism>
<evidence type="ECO:0000313" key="14">
    <source>
        <dbReference type="EMBL" id="RHZ74087.1"/>
    </source>
</evidence>
<comment type="cofactor">
    <cofactor evidence="3">
        <name>Fe(2+)</name>
        <dbReference type="ChEBI" id="CHEBI:29033"/>
    </cofactor>
</comment>
<evidence type="ECO:0000256" key="9">
    <source>
        <dbReference type="ARBA" id="ARBA00022833"/>
    </source>
</evidence>
<dbReference type="GO" id="GO:0000398">
    <property type="term" value="P:mRNA splicing, via spliceosome"/>
    <property type="evidence" value="ECO:0007669"/>
    <property type="project" value="TreeGrafter"/>
</dbReference>
<reference evidence="14 15" key="1">
    <citation type="submission" date="2018-08" db="EMBL/GenBank/DDBJ databases">
        <title>Genome and evolution of the arbuscular mycorrhizal fungus Diversispora epigaea (formerly Glomus versiforme) and its bacterial endosymbionts.</title>
        <authorList>
            <person name="Sun X."/>
            <person name="Fei Z."/>
            <person name="Harrison M."/>
        </authorList>
    </citation>
    <scope>NUCLEOTIDE SEQUENCE [LARGE SCALE GENOMIC DNA]</scope>
    <source>
        <strain evidence="14 15">IT104</strain>
    </source>
</reference>
<dbReference type="STRING" id="1348612.A0A397IGX0"/>
<dbReference type="FunFam" id="3.60.21.10:FF:000035">
    <property type="entry name" value="Lariat debranching enzyme"/>
    <property type="match status" value="1"/>
</dbReference>
<gene>
    <name evidence="14" type="ORF">Glove_227g49</name>
</gene>
<evidence type="ECO:0000256" key="12">
    <source>
        <dbReference type="ARBA" id="ARBA00023242"/>
    </source>
</evidence>
<evidence type="ECO:0000256" key="8">
    <source>
        <dbReference type="ARBA" id="ARBA00022801"/>
    </source>
</evidence>
<dbReference type="CDD" id="cd00844">
    <property type="entry name" value="MPP_Dbr1_N"/>
    <property type="match status" value="1"/>
</dbReference>